<dbReference type="RefSeq" id="WP_153525495.1">
    <property type="nucleotide sequence ID" value="NZ_JBEPDZ010000004.1"/>
</dbReference>
<organism evidence="2 3">
    <name type="scientific">Streptomyces jumonjinensis</name>
    <dbReference type="NCBI Taxonomy" id="1945"/>
    <lineage>
        <taxon>Bacteria</taxon>
        <taxon>Bacillati</taxon>
        <taxon>Actinomycetota</taxon>
        <taxon>Actinomycetes</taxon>
        <taxon>Kitasatosporales</taxon>
        <taxon>Streptomycetaceae</taxon>
        <taxon>Streptomyces</taxon>
    </lineage>
</organism>
<feature type="compositionally biased region" description="Low complexity" evidence="1">
    <location>
        <begin position="380"/>
        <end position="409"/>
    </location>
</feature>
<protein>
    <recommendedName>
        <fullName evidence="4">PE-PGRS family protein</fullName>
    </recommendedName>
</protein>
<keyword evidence="3" id="KW-1185">Reference proteome</keyword>
<dbReference type="Proteomes" id="UP000419138">
    <property type="component" value="Unassembled WGS sequence"/>
</dbReference>
<feature type="compositionally biased region" description="Low complexity" evidence="1">
    <location>
        <begin position="417"/>
        <end position="437"/>
    </location>
</feature>
<feature type="region of interest" description="Disordered" evidence="1">
    <location>
        <begin position="354"/>
        <end position="529"/>
    </location>
</feature>
<name>A0A646KPQ0_STRJU</name>
<sequence length="529" mass="57159">MADFRRPPEWQQPVDRHSALVDPVLTVRQLSRFEFSRKSLTRIDHALVFTSPKGAYDTFLPPLRPSRSEVAAKRYTAVYEVDMGVHPYGTELALPSDNDAFEFAAAVDLSWQVADPAQFVRSGHRDVPALLVGELQQAVRPVTRGFAIGQSARAEEAMLRAIAAMGPLGAMAGLQVNCVVRLRRDQENIDHQRRLQAIDHSSAEEIRVAQRGTEYDVEFDRRARQQDELQLGRAMDYGRQQQELALQQQRWAHEQAVLQSRQEIELQKLEAEKVDFYLWHLQQGGVHQWALHLAQHPEDSALVMNTMREDQLRLIQSQMDLVRQLLSGDNAENYELEGPKQLALRTMSDILNQRLPGVAQGPPPQLPPHPEGDTGGGTAGPAAEPVAGPAVASWTQPAVPQVPPQVSQVPPVPPGQVPVGGAQAQGGQAQAPQGQSPFGQIPGQVLGQATQSPLPQSPSPERAYAPGPVPTAPGVGTIPGWQPPPGYGSSPTPAPPPAPPAPEAAPPTGTEDAGDGRGDGQEVQGGTPA</sequence>
<reference evidence="2 3" key="1">
    <citation type="submission" date="2019-05" db="EMBL/GenBank/DDBJ databases">
        <title>Comparative genomics and metabolomics analyses of clavulanic acid producing Streptomyces species provides insight into specialized metabolism and evolution of beta-lactam biosynthetic gene clusters.</title>
        <authorList>
            <person name="Moore M.A."/>
            <person name="Cruz-Morales P."/>
            <person name="Barona Gomez F."/>
            <person name="Kapil T."/>
        </authorList>
    </citation>
    <scope>NUCLEOTIDE SEQUENCE [LARGE SCALE GENOMIC DNA]</scope>
    <source>
        <strain evidence="2 3">NRRL 5741</strain>
    </source>
</reference>
<evidence type="ECO:0000256" key="1">
    <source>
        <dbReference type="SAM" id="MobiDB-lite"/>
    </source>
</evidence>
<evidence type="ECO:0000313" key="3">
    <source>
        <dbReference type="Proteomes" id="UP000419138"/>
    </source>
</evidence>
<comment type="caution">
    <text evidence="2">The sequence shown here is derived from an EMBL/GenBank/DDBJ whole genome shotgun (WGS) entry which is preliminary data.</text>
</comment>
<dbReference type="AlphaFoldDB" id="A0A646KPQ0"/>
<proteinExistence type="predicted"/>
<dbReference type="OrthoDB" id="4332350at2"/>
<feature type="compositionally biased region" description="Pro residues" evidence="1">
    <location>
        <begin position="481"/>
        <end position="505"/>
    </location>
</feature>
<dbReference type="EMBL" id="VCLA01000181">
    <property type="protein sequence ID" value="MQT04048.1"/>
    <property type="molecule type" value="Genomic_DNA"/>
</dbReference>
<accession>A0A646KPQ0</accession>
<evidence type="ECO:0000313" key="2">
    <source>
        <dbReference type="EMBL" id="MQT04048.1"/>
    </source>
</evidence>
<evidence type="ECO:0008006" key="4">
    <source>
        <dbReference type="Google" id="ProtNLM"/>
    </source>
</evidence>
<gene>
    <name evidence="2" type="ORF">FF041_28895</name>
</gene>